<evidence type="ECO:0000313" key="2">
    <source>
        <dbReference type="EMBL" id="CAD5235533.1"/>
    </source>
</evidence>
<keyword evidence="3" id="KW-1185">Reference proteome</keyword>
<protein>
    <submittedName>
        <fullName evidence="2">(pine wood nematode) hypothetical protein</fullName>
    </submittedName>
</protein>
<dbReference type="EMBL" id="CAJFCV020000006">
    <property type="protein sequence ID" value="CAG9131966.1"/>
    <property type="molecule type" value="Genomic_DNA"/>
</dbReference>
<name>A0A7I8XAI0_BURXY</name>
<dbReference type="Proteomes" id="UP000582659">
    <property type="component" value="Unassembled WGS sequence"/>
</dbReference>
<dbReference type="GO" id="GO:0016747">
    <property type="term" value="F:acyltransferase activity, transferring groups other than amino-acyl groups"/>
    <property type="evidence" value="ECO:0007669"/>
    <property type="project" value="InterPro"/>
</dbReference>
<dbReference type="EMBL" id="CAJFDI010000006">
    <property type="protein sequence ID" value="CAD5235533.1"/>
    <property type="molecule type" value="Genomic_DNA"/>
</dbReference>
<dbReference type="CDD" id="cd04301">
    <property type="entry name" value="NAT_SF"/>
    <property type="match status" value="1"/>
</dbReference>
<proteinExistence type="predicted"/>
<sequence>MDVSSLRYPLPVADRELISEFKVEKWKKTISVVKAIAEDLEIVAKFFVEVQLAEMPFSKHLNFPFEENKDKFMAIIRDEVESGRTLLALLDNHIVGFQGSTKEEVRPEDQGVDEIPADYAELAEKLYPQRPPDLQIFLTTLHEVERFAKHHIPVGPYIRIARIGVQKEFGGQGIGLKLWTEALKLAKAEGLEWASAECAAVYSTKIANKLGMPTVFTLPFGKIIFHGKQPYPSVLEDGLTGLNLTVGRFIV</sequence>
<dbReference type="InterPro" id="IPR000182">
    <property type="entry name" value="GNAT_dom"/>
</dbReference>
<evidence type="ECO:0000313" key="3">
    <source>
        <dbReference type="Proteomes" id="UP000659654"/>
    </source>
</evidence>
<comment type="caution">
    <text evidence="2">The sequence shown here is derived from an EMBL/GenBank/DDBJ whole genome shotgun (WGS) entry which is preliminary data.</text>
</comment>
<dbReference type="SMR" id="A0A7I8XAI0"/>
<feature type="domain" description="N-acetyltransferase" evidence="1">
    <location>
        <begin position="82"/>
        <end position="192"/>
    </location>
</feature>
<dbReference type="Gene3D" id="3.40.630.30">
    <property type="match status" value="1"/>
</dbReference>
<dbReference type="AlphaFoldDB" id="A0A7I8XAI0"/>
<dbReference type="Pfam" id="PF00583">
    <property type="entry name" value="Acetyltransf_1"/>
    <property type="match status" value="1"/>
</dbReference>
<evidence type="ECO:0000259" key="1">
    <source>
        <dbReference type="Pfam" id="PF00583"/>
    </source>
</evidence>
<dbReference type="InterPro" id="IPR016181">
    <property type="entry name" value="Acyl_CoA_acyltransferase"/>
</dbReference>
<reference evidence="2" key="1">
    <citation type="submission" date="2020-09" db="EMBL/GenBank/DDBJ databases">
        <authorList>
            <person name="Kikuchi T."/>
        </authorList>
    </citation>
    <scope>NUCLEOTIDE SEQUENCE</scope>
    <source>
        <strain evidence="2">Ka4C1</strain>
    </source>
</reference>
<organism evidence="2 3">
    <name type="scientific">Bursaphelenchus xylophilus</name>
    <name type="common">Pinewood nematode worm</name>
    <name type="synonym">Aphelenchoides xylophilus</name>
    <dbReference type="NCBI Taxonomy" id="6326"/>
    <lineage>
        <taxon>Eukaryota</taxon>
        <taxon>Metazoa</taxon>
        <taxon>Ecdysozoa</taxon>
        <taxon>Nematoda</taxon>
        <taxon>Chromadorea</taxon>
        <taxon>Rhabditida</taxon>
        <taxon>Tylenchina</taxon>
        <taxon>Tylenchomorpha</taxon>
        <taxon>Aphelenchoidea</taxon>
        <taxon>Aphelenchoididae</taxon>
        <taxon>Bursaphelenchus</taxon>
    </lineage>
</organism>
<dbReference type="SUPFAM" id="SSF55729">
    <property type="entry name" value="Acyl-CoA N-acyltransferases (Nat)"/>
    <property type="match status" value="1"/>
</dbReference>
<dbReference type="OrthoDB" id="5799199at2759"/>
<accession>A0A7I8XAI0</accession>
<dbReference type="Proteomes" id="UP000659654">
    <property type="component" value="Unassembled WGS sequence"/>
</dbReference>
<gene>
    <name evidence="2" type="ORF">BXYJ_LOCUS15624</name>
</gene>